<dbReference type="GO" id="GO:0005737">
    <property type="term" value="C:cytoplasm"/>
    <property type="evidence" value="ECO:0007669"/>
    <property type="project" value="UniProtKB-SubCell"/>
</dbReference>
<comment type="function">
    <text evidence="6 7 8">Associates with the EF-Tu.GDP complex and induces the exchange of GDP to GTP. It remains bound to the aminoacyl-tRNA.EF-Tu.GTP complex up to the GTP hydrolysis stage on the ribosome.</text>
</comment>
<dbReference type="EMBL" id="JAFLEQ010000003">
    <property type="protein sequence ID" value="MBN9643205.1"/>
    <property type="molecule type" value="Genomic_DNA"/>
</dbReference>
<dbReference type="SUPFAM" id="SSF46934">
    <property type="entry name" value="UBA-like"/>
    <property type="match status" value="1"/>
</dbReference>
<evidence type="ECO:0000256" key="3">
    <source>
        <dbReference type="ARBA" id="ARBA00022490"/>
    </source>
</evidence>
<comment type="similarity">
    <text evidence="1 7 8">Belongs to the EF-Ts family.</text>
</comment>
<evidence type="ECO:0000313" key="11">
    <source>
        <dbReference type="EMBL" id="MBN9643205.1"/>
    </source>
</evidence>
<dbReference type="CDD" id="cd14275">
    <property type="entry name" value="UBA_EF-Ts"/>
    <property type="match status" value="1"/>
</dbReference>
<sequence>MANYTAADVKKLREITGSGMTACKNALNDTEGDFDKAVELLRIKGAKDVGKRAERTAAEGLIAVSGNTMIEVNSETDFVAKTPEFKDFCDRIAAAAAEVKANSTEELQNAKVDGDKTAQEAIKELSAKIGEKLELRRAATISGERLAVYMHHRSADLPPSVGVMVAYTGEGEAAEQAAHGAAMQVAAMKARFLNTEDVPEDVVAKEREIAEQISREEGKPEKALPKIVEGRLKGFFKDVCLNEQASVTDNKKTVKQVMDEAGVTLTDFIRFEVGQHS</sequence>
<evidence type="ECO:0000256" key="8">
    <source>
        <dbReference type="RuleBase" id="RU000642"/>
    </source>
</evidence>
<comment type="subcellular location">
    <subcellularLocation>
        <location evidence="7 9">Cytoplasm</location>
    </subcellularLocation>
</comment>
<name>A0A939IWA5_9CORY</name>
<proteinExistence type="inferred from homology"/>
<reference evidence="11" key="1">
    <citation type="submission" date="2021-03" db="EMBL/GenBank/DDBJ databases">
        <authorList>
            <person name="Sun Q."/>
        </authorList>
    </citation>
    <scope>NUCLEOTIDE SEQUENCE</scope>
    <source>
        <strain evidence="11">CCM 8862</strain>
    </source>
</reference>
<dbReference type="FunFam" id="1.10.8.10:FF:000001">
    <property type="entry name" value="Elongation factor Ts"/>
    <property type="match status" value="1"/>
</dbReference>
<feature type="region of interest" description="Involved in Mg(2+) ion dislocation from EF-Tu" evidence="7">
    <location>
        <begin position="76"/>
        <end position="79"/>
    </location>
</feature>
<dbReference type="InterPro" id="IPR009060">
    <property type="entry name" value="UBA-like_sf"/>
</dbReference>
<evidence type="ECO:0000256" key="5">
    <source>
        <dbReference type="ARBA" id="ARBA00022917"/>
    </source>
</evidence>
<dbReference type="FunFam" id="1.10.286.20:FF:000001">
    <property type="entry name" value="Elongation factor Ts"/>
    <property type="match status" value="1"/>
</dbReference>
<evidence type="ECO:0000259" key="10">
    <source>
        <dbReference type="Pfam" id="PF00889"/>
    </source>
</evidence>
<dbReference type="InterPro" id="IPR001816">
    <property type="entry name" value="Transl_elong_EFTs/EF1B"/>
</dbReference>
<organism evidence="11 12">
    <name type="scientific">Corynebacterium mendelii</name>
    <dbReference type="NCBI Taxonomy" id="2765362"/>
    <lineage>
        <taxon>Bacteria</taxon>
        <taxon>Bacillati</taxon>
        <taxon>Actinomycetota</taxon>
        <taxon>Actinomycetes</taxon>
        <taxon>Mycobacteriales</taxon>
        <taxon>Corynebacteriaceae</taxon>
        <taxon>Corynebacterium</taxon>
    </lineage>
</organism>
<evidence type="ECO:0000256" key="6">
    <source>
        <dbReference type="ARBA" id="ARBA00025453"/>
    </source>
</evidence>
<evidence type="ECO:0000256" key="1">
    <source>
        <dbReference type="ARBA" id="ARBA00005532"/>
    </source>
</evidence>
<dbReference type="PROSITE" id="PS01127">
    <property type="entry name" value="EF_TS_2"/>
    <property type="match status" value="1"/>
</dbReference>
<dbReference type="PANTHER" id="PTHR11741">
    <property type="entry name" value="ELONGATION FACTOR TS"/>
    <property type="match status" value="1"/>
</dbReference>
<keyword evidence="5 7" id="KW-0648">Protein biosynthesis</keyword>
<dbReference type="Gene3D" id="1.10.8.10">
    <property type="entry name" value="DNA helicase RuvA subunit, C-terminal domain"/>
    <property type="match status" value="1"/>
</dbReference>
<evidence type="ECO:0000256" key="7">
    <source>
        <dbReference type="HAMAP-Rule" id="MF_00050"/>
    </source>
</evidence>
<dbReference type="AlphaFoldDB" id="A0A939IWA5"/>
<evidence type="ECO:0000313" key="12">
    <source>
        <dbReference type="Proteomes" id="UP000664332"/>
    </source>
</evidence>
<dbReference type="InterPro" id="IPR036402">
    <property type="entry name" value="EF-Ts_dimer_sf"/>
</dbReference>
<dbReference type="InterPro" id="IPR014039">
    <property type="entry name" value="Transl_elong_EFTs/EF1B_dimer"/>
</dbReference>
<dbReference type="InterPro" id="IPR018101">
    <property type="entry name" value="Transl_elong_Ts_CS"/>
</dbReference>
<dbReference type="HAMAP" id="MF_00050">
    <property type="entry name" value="EF_Ts"/>
    <property type="match status" value="1"/>
</dbReference>
<protein>
    <recommendedName>
        <fullName evidence="2 7">Elongation factor Ts</fullName>
        <shortName evidence="7">EF-Ts</shortName>
    </recommendedName>
</protein>
<gene>
    <name evidence="7" type="primary">tsf</name>
    <name evidence="11" type="ORF">JZY06_00945</name>
</gene>
<evidence type="ECO:0000256" key="2">
    <source>
        <dbReference type="ARBA" id="ARBA00016956"/>
    </source>
</evidence>
<dbReference type="Gene3D" id="1.10.286.20">
    <property type="match status" value="1"/>
</dbReference>
<dbReference type="Gene3D" id="3.30.479.20">
    <property type="entry name" value="Elongation factor Ts, dimerisation domain"/>
    <property type="match status" value="2"/>
</dbReference>
<dbReference type="PROSITE" id="PS01126">
    <property type="entry name" value="EF_TS_1"/>
    <property type="match status" value="1"/>
</dbReference>
<evidence type="ECO:0000256" key="4">
    <source>
        <dbReference type="ARBA" id="ARBA00022768"/>
    </source>
</evidence>
<evidence type="ECO:0000256" key="9">
    <source>
        <dbReference type="RuleBase" id="RU000643"/>
    </source>
</evidence>
<dbReference type="NCBIfam" id="TIGR00116">
    <property type="entry name" value="tsf"/>
    <property type="match status" value="1"/>
</dbReference>
<keyword evidence="3 7" id="KW-0963">Cytoplasm</keyword>
<feature type="domain" description="Translation elongation factor EFTs/EF1B dimerisation" evidence="10">
    <location>
        <begin position="68"/>
        <end position="275"/>
    </location>
</feature>
<dbReference type="Pfam" id="PF00889">
    <property type="entry name" value="EF_TS"/>
    <property type="match status" value="1"/>
</dbReference>
<keyword evidence="12" id="KW-1185">Reference proteome</keyword>
<dbReference type="PANTHER" id="PTHR11741:SF0">
    <property type="entry name" value="ELONGATION FACTOR TS, MITOCHONDRIAL"/>
    <property type="match status" value="1"/>
</dbReference>
<dbReference type="RefSeq" id="WP_207117627.1">
    <property type="nucleotide sequence ID" value="NZ_JAFLEQ010000003.1"/>
</dbReference>
<accession>A0A939IWA5</accession>
<keyword evidence="4 7" id="KW-0251">Elongation factor</keyword>
<comment type="caution">
    <text evidence="11">The sequence shown here is derived from an EMBL/GenBank/DDBJ whole genome shotgun (WGS) entry which is preliminary data.</text>
</comment>
<dbReference type="Proteomes" id="UP000664332">
    <property type="component" value="Unassembled WGS sequence"/>
</dbReference>
<dbReference type="SUPFAM" id="SSF54713">
    <property type="entry name" value="Elongation factor Ts (EF-Ts), dimerisation domain"/>
    <property type="match status" value="2"/>
</dbReference>
<dbReference type="GO" id="GO:0003746">
    <property type="term" value="F:translation elongation factor activity"/>
    <property type="evidence" value="ECO:0007669"/>
    <property type="project" value="UniProtKB-UniRule"/>
</dbReference>